<keyword evidence="3" id="KW-0274">FAD</keyword>
<dbReference type="Gene3D" id="3.50.50.100">
    <property type="match status" value="2"/>
</dbReference>
<keyword evidence="5" id="KW-0520">NAD</keyword>
<evidence type="ECO:0000256" key="5">
    <source>
        <dbReference type="ARBA" id="ARBA00023027"/>
    </source>
</evidence>
<comment type="similarity">
    <text evidence="1">Belongs to the NADH dehydrogenase family.</text>
</comment>
<dbReference type="FunFam" id="3.50.50.100:FF:000005">
    <property type="entry name" value="NADH-ubiquinone oxidoreductase 64 kDa subunit"/>
    <property type="match status" value="1"/>
</dbReference>
<evidence type="ECO:0000256" key="2">
    <source>
        <dbReference type="ARBA" id="ARBA00022630"/>
    </source>
</evidence>
<dbReference type="Pfam" id="PF22366">
    <property type="entry name" value="NDH2_C"/>
    <property type="match status" value="1"/>
</dbReference>
<dbReference type="GO" id="GO:0005739">
    <property type="term" value="C:mitochondrion"/>
    <property type="evidence" value="ECO:0007669"/>
    <property type="project" value="TreeGrafter"/>
</dbReference>
<feature type="domain" description="EF-hand" evidence="6">
    <location>
        <begin position="540"/>
        <end position="575"/>
    </location>
</feature>
<dbReference type="GO" id="GO:0005509">
    <property type="term" value="F:calcium ion binding"/>
    <property type="evidence" value="ECO:0007669"/>
    <property type="project" value="InterPro"/>
</dbReference>
<dbReference type="OrthoDB" id="5376590at2759"/>
<reference evidence="7 8" key="1">
    <citation type="submission" date="2016-02" db="EMBL/GenBank/DDBJ databases">
        <title>Comparative genomic and transcriptomic foundation for Pichia pastoris.</title>
        <authorList>
            <person name="Love K.R."/>
            <person name="Shah K.A."/>
            <person name="Whittaker C.A."/>
            <person name="Wu J."/>
            <person name="Bartlett M.C."/>
            <person name="Ma D."/>
            <person name="Leeson R.L."/>
            <person name="Priest M."/>
            <person name="Young S.K."/>
            <person name="Love J.C."/>
        </authorList>
    </citation>
    <scope>NUCLEOTIDE SEQUENCE [LARGE SCALE GENOMIC DNA]</scope>
    <source>
        <strain evidence="7 8">ATCC 28485</strain>
    </source>
</reference>
<gene>
    <name evidence="7" type="ORF">ATY40_BA7503741</name>
</gene>
<name>A0A1B2JEJ4_PICPA</name>
<dbReference type="PROSITE" id="PS50222">
    <property type="entry name" value="EF_HAND_2"/>
    <property type="match status" value="1"/>
</dbReference>
<dbReference type="Proteomes" id="UP000094565">
    <property type="component" value="Chromosome 3"/>
</dbReference>
<organism evidence="7 8">
    <name type="scientific">Komagataella pastoris</name>
    <name type="common">Yeast</name>
    <name type="synonym">Pichia pastoris</name>
    <dbReference type="NCBI Taxonomy" id="4922"/>
    <lineage>
        <taxon>Eukaryota</taxon>
        <taxon>Fungi</taxon>
        <taxon>Dikarya</taxon>
        <taxon>Ascomycota</taxon>
        <taxon>Saccharomycotina</taxon>
        <taxon>Pichiomycetes</taxon>
        <taxon>Pichiales</taxon>
        <taxon>Pichiaceae</taxon>
        <taxon>Komagataella</taxon>
    </lineage>
</organism>
<dbReference type="InterPro" id="IPR045024">
    <property type="entry name" value="NDH-2"/>
</dbReference>
<dbReference type="AlphaFoldDB" id="A0A1B2JEJ4"/>
<proteinExistence type="inferred from homology"/>
<accession>A0A1B2JEJ4</accession>
<evidence type="ECO:0000256" key="3">
    <source>
        <dbReference type="ARBA" id="ARBA00022827"/>
    </source>
</evidence>
<keyword evidence="8" id="KW-1185">Reference proteome</keyword>
<sequence>MVLFAARHLATSRSAGYFPSAAHRYIARCHLKPGSLTPRARLARSFGSSGSSAPKGDSQVKDIIRKKKSFWDTFLGVLVKRTVIGAGIISSSVVTLLVAFFIYDSQTYHLDSCNENLQVPKFALDPETGGPENLPILKSQLDSMDTDSKKQAYRKPKLVILGSGWGSVALLNNLNPSDYDVTVVSPTNYFLFTPMLPCAAVGTLEIKTLMESIRSIIRSVNGHYLQGYADKILFDEKLVQISCKGSDDSDQKFYLPYDKLVVAVGSTSNTHGVTGLQYCHQLKTAADALQIKRQIVGNLEKACLPTTTDEERKRLLSFVVCGGGPTGVELAAEIFDLLNEDLTATYPKILKQEVSIHIIQSRSHVLNTYDKTISEYAMKRFENDNIDLLTNARVNEILPNEVVFNQKNSITGELETKTVPFGLCVWSTGVSQNPLAQSVTASLSEHQHNKRAIQTDAHLRVLGAPLGDVYAIGDCATVKTDLAEHTVEYIRHYVVNKYFNQGSQRNQIITDDDIMHLLLSHSELMELKRHISAKHPLASESLEFISELIPKYDTAKTGKLSFDQITRLLKEIDSKVTSLPATAQRAHQQGTYLGKKLSKLTSSNTTLSIETMMKGDIDDAIAKPFKYQHLGSLAYIGNSAVFDLPGRSFVGGLVAMYLWRGIYFAQSVSMRTRVLLFMDWLNRGIFGRTCISI</sequence>
<dbReference type="InterPro" id="IPR023753">
    <property type="entry name" value="FAD/NAD-binding_dom"/>
</dbReference>
<keyword evidence="4" id="KW-0560">Oxidoreductase</keyword>
<dbReference type="GO" id="GO:0003954">
    <property type="term" value="F:NADH dehydrogenase activity"/>
    <property type="evidence" value="ECO:0007669"/>
    <property type="project" value="InterPro"/>
</dbReference>
<dbReference type="Pfam" id="PF07992">
    <property type="entry name" value="Pyr_redox_2"/>
    <property type="match status" value="1"/>
</dbReference>
<dbReference type="SUPFAM" id="SSF51905">
    <property type="entry name" value="FAD/NAD(P)-binding domain"/>
    <property type="match status" value="2"/>
</dbReference>
<protein>
    <submittedName>
        <fullName evidence="7">BA75_03741T0</fullName>
    </submittedName>
</protein>
<keyword evidence="2" id="KW-0285">Flavoprotein</keyword>
<dbReference type="InterPro" id="IPR002048">
    <property type="entry name" value="EF_hand_dom"/>
</dbReference>
<evidence type="ECO:0000313" key="7">
    <source>
        <dbReference type="EMBL" id="ANZ76470.1"/>
    </source>
</evidence>
<dbReference type="InterPro" id="IPR054585">
    <property type="entry name" value="NDH2-like_C"/>
</dbReference>
<dbReference type="EMBL" id="CP014586">
    <property type="protein sequence ID" value="ANZ76470.1"/>
    <property type="molecule type" value="Genomic_DNA"/>
</dbReference>
<evidence type="ECO:0000313" key="8">
    <source>
        <dbReference type="Proteomes" id="UP000094565"/>
    </source>
</evidence>
<dbReference type="PANTHER" id="PTHR43706">
    <property type="entry name" value="NADH DEHYDROGENASE"/>
    <property type="match status" value="1"/>
</dbReference>
<evidence type="ECO:0000259" key="6">
    <source>
        <dbReference type="PROSITE" id="PS50222"/>
    </source>
</evidence>
<evidence type="ECO:0000256" key="4">
    <source>
        <dbReference type="ARBA" id="ARBA00023002"/>
    </source>
</evidence>
<dbReference type="PANTHER" id="PTHR43706:SF50">
    <property type="entry name" value="NADH DEHYDROGENASE (UBIQUINONE)-RELATED"/>
    <property type="match status" value="1"/>
</dbReference>
<evidence type="ECO:0000256" key="1">
    <source>
        <dbReference type="ARBA" id="ARBA00005272"/>
    </source>
</evidence>
<dbReference type="InterPro" id="IPR036188">
    <property type="entry name" value="FAD/NAD-bd_sf"/>
</dbReference>